<dbReference type="EC" id="2.7.13.3" evidence="2"/>
<dbReference type="RefSeq" id="WP_013902442.1">
    <property type="nucleotide sequence ID" value="NC_015677.1"/>
</dbReference>
<evidence type="ECO:0000313" key="12">
    <source>
        <dbReference type="EMBL" id="AEG94211.1"/>
    </source>
</evidence>
<dbReference type="AlphaFoldDB" id="F5XWR7"/>
<evidence type="ECO:0000256" key="3">
    <source>
        <dbReference type="ARBA" id="ARBA00022553"/>
    </source>
</evidence>
<dbReference type="Pfam" id="PF02518">
    <property type="entry name" value="HATPase_c"/>
    <property type="match status" value="1"/>
</dbReference>
<dbReference type="eggNOG" id="COG0745">
    <property type="taxonomic scope" value="Bacteria"/>
</dbReference>
<dbReference type="HOGENOM" id="CLU_000445_114_15_4"/>
<dbReference type="PRINTS" id="PR00344">
    <property type="entry name" value="BCTRLSENSOR"/>
</dbReference>
<dbReference type="InterPro" id="IPR003594">
    <property type="entry name" value="HATPase_dom"/>
</dbReference>
<dbReference type="eggNOG" id="COG0784">
    <property type="taxonomic scope" value="Bacteria"/>
</dbReference>
<protein>
    <recommendedName>
        <fullName evidence="8">Virulence sensor protein BvgS</fullName>
        <ecNumber evidence="2">2.7.13.3</ecNumber>
    </recommendedName>
</protein>
<feature type="domain" description="Response regulatory" evidence="11">
    <location>
        <begin position="411"/>
        <end position="528"/>
    </location>
</feature>
<dbReference type="PANTHER" id="PTHR43547">
    <property type="entry name" value="TWO-COMPONENT HISTIDINE KINASE"/>
    <property type="match status" value="1"/>
</dbReference>
<dbReference type="InterPro" id="IPR004358">
    <property type="entry name" value="Sig_transdc_His_kin-like_C"/>
</dbReference>
<dbReference type="STRING" id="365046.Rta_31010"/>
<comment type="catalytic activity">
    <reaction evidence="1">
        <text>ATP + protein L-histidine = ADP + protein N-phospho-L-histidine.</text>
        <dbReference type="EC" id="2.7.13.3"/>
    </reaction>
</comment>
<evidence type="ECO:0000256" key="7">
    <source>
        <dbReference type="ARBA" id="ARBA00058004"/>
    </source>
</evidence>
<dbReference type="InterPro" id="IPR036097">
    <property type="entry name" value="HisK_dim/P_sf"/>
</dbReference>
<feature type="domain" description="Response regulatory" evidence="11">
    <location>
        <begin position="6"/>
        <end position="122"/>
    </location>
</feature>
<keyword evidence="13" id="KW-1185">Reference proteome</keyword>
<reference evidence="13" key="1">
    <citation type="submission" date="2006-01" db="EMBL/GenBank/DDBJ databases">
        <title>Genome of the cyst-dividing bacterium Ramlibacter tataouinensis.</title>
        <authorList>
            <person name="Barakat M."/>
            <person name="Ortet P."/>
            <person name="De Luca G."/>
            <person name="Jourlin-Castelli C."/>
            <person name="Ansaldi M."/>
            <person name="Py B."/>
            <person name="Fichant G."/>
            <person name="Coutinho P."/>
            <person name="Voulhoux R."/>
            <person name="Bastien O."/>
            <person name="Roy S."/>
            <person name="Marechal E."/>
            <person name="Henrissat B."/>
            <person name="Quentin Y."/>
            <person name="Noirot P."/>
            <person name="Filloux A."/>
            <person name="Mejean V."/>
            <person name="DuBow M."/>
            <person name="Barras F."/>
            <person name="Heulin T."/>
        </authorList>
    </citation>
    <scope>NUCLEOTIDE SEQUENCE [LARGE SCALE GENOMIC DNA]</scope>
    <source>
        <strain evidence="13">ATCC BAA-407 / DSM 14655 / LMG 21543 / TTB310</strain>
    </source>
</reference>
<keyword evidence="5" id="KW-0902">Two-component regulatory system</keyword>
<accession>F5XWR7</accession>
<dbReference type="InterPro" id="IPR005467">
    <property type="entry name" value="His_kinase_dom"/>
</dbReference>
<dbReference type="SUPFAM" id="SSF47384">
    <property type="entry name" value="Homodimeric domain of signal transducing histidine kinase"/>
    <property type="match status" value="1"/>
</dbReference>
<dbReference type="KEGG" id="rta:Rta_31010"/>
<evidence type="ECO:0000256" key="6">
    <source>
        <dbReference type="ARBA" id="ARBA00023026"/>
    </source>
</evidence>
<evidence type="ECO:0000259" key="10">
    <source>
        <dbReference type="PROSITE" id="PS50109"/>
    </source>
</evidence>
<dbReference type="SUPFAM" id="SSF52172">
    <property type="entry name" value="CheY-like"/>
    <property type="match status" value="2"/>
</dbReference>
<feature type="modified residue" description="4-aspartylphosphate" evidence="9">
    <location>
        <position position="57"/>
    </location>
</feature>
<dbReference type="Gene3D" id="3.40.50.2300">
    <property type="match status" value="2"/>
</dbReference>
<keyword evidence="4" id="KW-0732">Signal</keyword>
<dbReference type="eggNOG" id="COG2205">
    <property type="taxonomic scope" value="Bacteria"/>
</dbReference>
<dbReference type="CDD" id="cd00156">
    <property type="entry name" value="REC"/>
    <property type="match status" value="1"/>
</dbReference>
<dbReference type="PATRIC" id="fig|365046.3.peg.3169"/>
<name>F5XWR7_RAMTT</name>
<dbReference type="CDD" id="cd17580">
    <property type="entry name" value="REC_2_DhkD-like"/>
    <property type="match status" value="1"/>
</dbReference>
<reference evidence="12 13" key="2">
    <citation type="journal article" date="2011" name="PLoS ONE">
        <title>The Cyst-Dividing Bacterium Ramlibacter tataouinensis TTB310 Genome Reveals a Well-Stocked Toolbox for Adaptation to a Desert Environment.</title>
        <authorList>
            <person name="De Luca G."/>
            <person name="Barakat M."/>
            <person name="Ortet P."/>
            <person name="Fochesato S."/>
            <person name="Jourlin-Castelli C."/>
            <person name="Ansaldi M."/>
            <person name="Py B."/>
            <person name="Fichant G."/>
            <person name="Coutinho P.M."/>
            <person name="Voulhoux R."/>
            <person name="Bastien O."/>
            <person name="Marechal E."/>
            <person name="Henrissat B."/>
            <person name="Quentin Y."/>
            <person name="Noirot P."/>
            <person name="Filloux A."/>
            <person name="Mejean V."/>
            <person name="Dubow M.S."/>
            <person name="Barras F."/>
            <person name="Barbe V."/>
            <person name="Weissenbach J."/>
            <person name="Mihalcescu I."/>
            <person name="Vermeglio A."/>
            <person name="Achouak W."/>
            <person name="Heulin T."/>
        </authorList>
    </citation>
    <scope>NUCLEOTIDE SEQUENCE [LARGE SCALE GENOMIC DNA]</scope>
    <source>
        <strain evidence="13">ATCC BAA-407 / DSM 14655 / LMG 21543 / TTB310</strain>
    </source>
</reference>
<dbReference type="FunFam" id="3.30.565.10:FF:000010">
    <property type="entry name" value="Sensor histidine kinase RcsC"/>
    <property type="match status" value="1"/>
</dbReference>
<dbReference type="InterPro" id="IPR003661">
    <property type="entry name" value="HisK_dim/P_dom"/>
</dbReference>
<dbReference type="PANTHER" id="PTHR43547:SF2">
    <property type="entry name" value="HYBRID SIGNAL TRANSDUCTION HISTIDINE KINASE C"/>
    <property type="match status" value="1"/>
</dbReference>
<evidence type="ECO:0000256" key="2">
    <source>
        <dbReference type="ARBA" id="ARBA00012438"/>
    </source>
</evidence>
<dbReference type="CDD" id="cd00082">
    <property type="entry name" value="HisKA"/>
    <property type="match status" value="1"/>
</dbReference>
<evidence type="ECO:0000256" key="1">
    <source>
        <dbReference type="ARBA" id="ARBA00000085"/>
    </source>
</evidence>
<evidence type="ECO:0000256" key="4">
    <source>
        <dbReference type="ARBA" id="ARBA00022729"/>
    </source>
</evidence>
<dbReference type="CDD" id="cd16922">
    <property type="entry name" value="HATPase_EvgS-ArcB-TorS-like"/>
    <property type="match status" value="1"/>
</dbReference>
<dbReference type="Gene3D" id="3.30.565.10">
    <property type="entry name" value="Histidine kinase-like ATPase, C-terminal domain"/>
    <property type="match status" value="1"/>
</dbReference>
<dbReference type="SMART" id="SM00448">
    <property type="entry name" value="REC"/>
    <property type="match status" value="2"/>
</dbReference>
<evidence type="ECO:0000256" key="5">
    <source>
        <dbReference type="ARBA" id="ARBA00023012"/>
    </source>
</evidence>
<proteinExistence type="predicted"/>
<organism evidence="12 13">
    <name type="scientific">Ramlibacter tataouinensis (strain ATCC BAA-407 / DSM 14655 / LMG 21543 / TTB310)</name>
    <dbReference type="NCBI Taxonomy" id="365046"/>
    <lineage>
        <taxon>Bacteria</taxon>
        <taxon>Pseudomonadati</taxon>
        <taxon>Pseudomonadota</taxon>
        <taxon>Betaproteobacteria</taxon>
        <taxon>Burkholderiales</taxon>
        <taxon>Comamonadaceae</taxon>
        <taxon>Ramlibacter</taxon>
    </lineage>
</organism>
<dbReference type="SUPFAM" id="SSF55874">
    <property type="entry name" value="ATPase domain of HSP90 chaperone/DNA topoisomerase II/histidine kinase"/>
    <property type="match status" value="1"/>
</dbReference>
<dbReference type="OrthoDB" id="9816309at2"/>
<dbReference type="Gene3D" id="1.10.287.130">
    <property type="match status" value="1"/>
</dbReference>
<dbReference type="EMBL" id="CP000245">
    <property type="protein sequence ID" value="AEG94211.1"/>
    <property type="molecule type" value="Genomic_DNA"/>
</dbReference>
<comment type="function">
    <text evidence="7">Member of the two-component regulatory system BvgS/BvgA. Phosphorylates BvgA via a four-step phosphorelay in response to environmental signals.</text>
</comment>
<dbReference type="PROSITE" id="PS50110">
    <property type="entry name" value="RESPONSE_REGULATORY"/>
    <property type="match status" value="2"/>
</dbReference>
<keyword evidence="3 9" id="KW-0597">Phosphoprotein</keyword>
<dbReference type="SMART" id="SM00387">
    <property type="entry name" value="HATPase_c"/>
    <property type="match status" value="1"/>
</dbReference>
<evidence type="ECO:0000256" key="8">
    <source>
        <dbReference type="ARBA" id="ARBA00070152"/>
    </source>
</evidence>
<evidence type="ECO:0000313" key="13">
    <source>
        <dbReference type="Proteomes" id="UP000008385"/>
    </source>
</evidence>
<dbReference type="Pfam" id="PF00512">
    <property type="entry name" value="HisKA"/>
    <property type="match status" value="1"/>
</dbReference>
<dbReference type="Proteomes" id="UP000008385">
    <property type="component" value="Chromosome"/>
</dbReference>
<dbReference type="Pfam" id="PF00072">
    <property type="entry name" value="Response_reg"/>
    <property type="match status" value="2"/>
</dbReference>
<feature type="modified residue" description="4-aspartylphosphate" evidence="9">
    <location>
        <position position="460"/>
    </location>
</feature>
<dbReference type="PROSITE" id="PS50109">
    <property type="entry name" value="HIS_KIN"/>
    <property type="match status" value="1"/>
</dbReference>
<feature type="domain" description="Histidine kinase" evidence="10">
    <location>
        <begin position="166"/>
        <end position="384"/>
    </location>
</feature>
<dbReference type="GO" id="GO:0000155">
    <property type="term" value="F:phosphorelay sensor kinase activity"/>
    <property type="evidence" value="ECO:0007669"/>
    <property type="project" value="InterPro"/>
</dbReference>
<gene>
    <name evidence="12" type="ordered locus">Rta_31010</name>
</gene>
<keyword evidence="6" id="KW-0843">Virulence</keyword>
<dbReference type="InterPro" id="IPR001789">
    <property type="entry name" value="Sig_transdc_resp-reg_receiver"/>
</dbReference>
<dbReference type="InterPro" id="IPR011006">
    <property type="entry name" value="CheY-like_superfamily"/>
</dbReference>
<keyword evidence="12" id="KW-0418">Kinase</keyword>
<dbReference type="SMART" id="SM00388">
    <property type="entry name" value="HisKA"/>
    <property type="match status" value="1"/>
</dbReference>
<evidence type="ECO:0000259" key="11">
    <source>
        <dbReference type="PROSITE" id="PS50110"/>
    </source>
</evidence>
<evidence type="ECO:0000256" key="9">
    <source>
        <dbReference type="PROSITE-ProRule" id="PRU00169"/>
    </source>
</evidence>
<sequence>MISPALILVLDDNPDDRALAVRALRAEFPEARYLEVGTESGFHQAFAQGGFDAVVTDYQLKWSDGLQVLKAIRRSYPEVPVVMFTNTGTEEVCAAAMREGAHDYILKKANHYVMLPAAVRTGLAVVNARRVVREQQAALQAALASEREARERAERADRLKDEFLATLSHELRTPLNAILGWTQVLQRAPENAETVAQGARVIERNVKTQARLIEDLLDVSSIISGKLRLETMPVELLPVVEAALEAVAPTAQSKGVRLERRLDTGAGPVLGDATRLQQVFWNILVNAVKFTPSGGRVRVALERVGEMAQVTITDTGEGISPDFLPHMFDRLRQADGSTTRRHGGLGLGLSIVKHLVELHGGTVHGDSPGPGQGASFVVRLPLAPVAERRRVAPEPSSAEAGVGCVSLAGVRVLAVDDEPDARDLLRKVLEDCGAQVQVAASAREALALFAESSPDILVCDIGMPAEDGYALISQVRKLEGDAPRVPAIALTAFARAEDRRRALLAGFQLHLAKPVEADELVVAVASQLGRTGA</sequence>
<keyword evidence="12" id="KW-0808">Transferase</keyword>
<dbReference type="InterPro" id="IPR036890">
    <property type="entry name" value="HATPase_C_sf"/>
</dbReference>